<comment type="pathway">
    <text evidence="1">Cofactor biosynthesis; NAD(+) biosynthesis.</text>
</comment>
<dbReference type="PANTHER" id="PTHR23090">
    <property type="entry name" value="NH 3 /GLUTAMINE-DEPENDENT NAD + SYNTHETASE"/>
    <property type="match status" value="1"/>
</dbReference>
<proteinExistence type="inferred from homology"/>
<evidence type="ECO:0000256" key="1">
    <source>
        <dbReference type="ARBA" id="ARBA00004790"/>
    </source>
</evidence>
<evidence type="ECO:0000313" key="11">
    <source>
        <dbReference type="Proteomes" id="UP001596312"/>
    </source>
</evidence>
<reference evidence="10 11" key="1">
    <citation type="journal article" date="2019" name="Int. J. Syst. Evol. Microbiol.">
        <title>The Global Catalogue of Microorganisms (GCM) 10K type strain sequencing project: providing services to taxonomists for standard genome sequencing and annotation.</title>
        <authorList>
            <consortium name="The Broad Institute Genomics Platform"/>
            <consortium name="The Broad Institute Genome Sequencing Center for Infectious Disease"/>
            <person name="Wu L."/>
            <person name="Ma J."/>
        </authorList>
    </citation>
    <scope>NUCLEOTIDE SEQUENCE [LARGE SCALE GENOMIC DNA]</scope>
    <source>
        <strain evidence="10 11">CGMCC 1.3240</strain>
    </source>
</reference>
<comment type="caution">
    <text evidence="10">The sequence shown here is derived from an EMBL/GenBank/DDBJ whole genome shotgun (WGS) entry which is preliminary data.</text>
</comment>
<dbReference type="InterPro" id="IPR003694">
    <property type="entry name" value="NAD_synthase"/>
</dbReference>
<dbReference type="InterPro" id="IPR014729">
    <property type="entry name" value="Rossmann-like_a/b/a_fold"/>
</dbReference>
<dbReference type="SUPFAM" id="SSF52402">
    <property type="entry name" value="Adenine nucleotide alpha hydrolases-like"/>
    <property type="match status" value="1"/>
</dbReference>
<comment type="catalytic activity">
    <reaction evidence="7">
        <text>deamido-NAD(+) + NH4(+) + ATP = AMP + diphosphate + NAD(+) + H(+)</text>
        <dbReference type="Rhea" id="RHEA:21188"/>
        <dbReference type="ChEBI" id="CHEBI:15378"/>
        <dbReference type="ChEBI" id="CHEBI:28938"/>
        <dbReference type="ChEBI" id="CHEBI:30616"/>
        <dbReference type="ChEBI" id="CHEBI:33019"/>
        <dbReference type="ChEBI" id="CHEBI:57540"/>
        <dbReference type="ChEBI" id="CHEBI:58437"/>
        <dbReference type="ChEBI" id="CHEBI:456215"/>
        <dbReference type="EC" id="6.3.1.5"/>
    </reaction>
</comment>
<keyword evidence="2 6" id="KW-0436">Ligase</keyword>
<evidence type="ECO:0000256" key="7">
    <source>
        <dbReference type="RuleBase" id="RU003812"/>
    </source>
</evidence>
<keyword evidence="11" id="KW-1185">Reference proteome</keyword>
<name>A0ABD5V9R4_9EURY</name>
<gene>
    <name evidence="10" type="ORF">ACFQGH_12055</name>
</gene>
<evidence type="ECO:0000256" key="2">
    <source>
        <dbReference type="ARBA" id="ARBA00022598"/>
    </source>
</evidence>
<organism evidence="10 11">
    <name type="scientific">Halalkalicoccus tibetensis</name>
    <dbReference type="NCBI Taxonomy" id="175632"/>
    <lineage>
        <taxon>Archaea</taxon>
        <taxon>Methanobacteriati</taxon>
        <taxon>Methanobacteriota</taxon>
        <taxon>Stenosarchaea group</taxon>
        <taxon>Halobacteria</taxon>
        <taxon>Halobacteriales</taxon>
        <taxon>Halococcaceae</taxon>
        <taxon>Halalkalicoccus</taxon>
    </lineage>
</organism>
<dbReference type="InterPro" id="IPR022310">
    <property type="entry name" value="NAD/GMP_synthase"/>
</dbReference>
<dbReference type="PANTHER" id="PTHR23090:SF9">
    <property type="entry name" value="GLUTAMINE-DEPENDENT NAD(+) SYNTHETASE"/>
    <property type="match status" value="1"/>
</dbReference>
<dbReference type="NCBIfam" id="TIGR00552">
    <property type="entry name" value="nadE"/>
    <property type="match status" value="1"/>
</dbReference>
<evidence type="ECO:0000256" key="3">
    <source>
        <dbReference type="ARBA" id="ARBA00022741"/>
    </source>
</evidence>
<dbReference type="EC" id="6.3.1.5" evidence="7"/>
<feature type="domain" description="NAD/GMP synthase" evidence="9">
    <location>
        <begin position="32"/>
        <end position="276"/>
    </location>
</feature>
<evidence type="ECO:0000256" key="4">
    <source>
        <dbReference type="ARBA" id="ARBA00022840"/>
    </source>
</evidence>
<accession>A0ABD5V9R4</accession>
<evidence type="ECO:0000256" key="5">
    <source>
        <dbReference type="ARBA" id="ARBA00023027"/>
    </source>
</evidence>
<evidence type="ECO:0000313" key="10">
    <source>
        <dbReference type="EMBL" id="MFC6905925.1"/>
    </source>
</evidence>
<protein>
    <recommendedName>
        <fullName evidence="7">NH(3)-dependent NAD(+) synthetase</fullName>
        <ecNumber evidence="7">6.3.1.5</ecNumber>
    </recommendedName>
</protein>
<dbReference type="GO" id="GO:0008795">
    <property type="term" value="F:NAD+ synthase activity"/>
    <property type="evidence" value="ECO:0007669"/>
    <property type="project" value="UniProtKB-EC"/>
</dbReference>
<evidence type="ECO:0000256" key="8">
    <source>
        <dbReference type="SAM" id="MobiDB-lite"/>
    </source>
</evidence>
<comment type="similarity">
    <text evidence="6">Belongs to the NAD synthetase family.</text>
</comment>
<dbReference type="EMBL" id="JBHSXQ010000003">
    <property type="protein sequence ID" value="MFC6905925.1"/>
    <property type="molecule type" value="Genomic_DNA"/>
</dbReference>
<evidence type="ECO:0000259" key="9">
    <source>
        <dbReference type="Pfam" id="PF02540"/>
    </source>
</evidence>
<dbReference type="AlphaFoldDB" id="A0ABD5V9R4"/>
<dbReference type="RefSeq" id="WP_340604455.1">
    <property type="nucleotide sequence ID" value="NZ_JBBMXV010000003.1"/>
</dbReference>
<keyword evidence="3 6" id="KW-0547">Nucleotide-binding</keyword>
<keyword evidence="4 6" id="KW-0067">ATP-binding</keyword>
<dbReference type="NCBIfam" id="NF010587">
    <property type="entry name" value="PRK13980.1"/>
    <property type="match status" value="1"/>
</dbReference>
<dbReference type="Proteomes" id="UP001596312">
    <property type="component" value="Unassembled WGS sequence"/>
</dbReference>
<feature type="compositionally biased region" description="Basic and acidic residues" evidence="8">
    <location>
        <begin position="280"/>
        <end position="293"/>
    </location>
</feature>
<evidence type="ECO:0000256" key="6">
    <source>
        <dbReference type="RuleBase" id="RU003811"/>
    </source>
</evidence>
<dbReference type="GO" id="GO:0009435">
    <property type="term" value="P:NAD+ biosynthetic process"/>
    <property type="evidence" value="ECO:0007669"/>
    <property type="project" value="UniProtKB-ARBA"/>
</dbReference>
<dbReference type="Pfam" id="PF02540">
    <property type="entry name" value="NAD_synthase"/>
    <property type="match status" value="1"/>
</dbReference>
<dbReference type="GO" id="GO:0005524">
    <property type="term" value="F:ATP binding"/>
    <property type="evidence" value="ECO:0007669"/>
    <property type="project" value="UniProtKB-KW"/>
</dbReference>
<keyword evidence="5 6" id="KW-0520">NAD</keyword>
<sequence>MNGKTLSNVHPNDADPASSFITSPAEVESVRARIVSFIRLAIEDADAGGVVVPMSGGIDSTLTAALAIEALGEDRVLGLGLPCHKTESVNAYDARTIAGGLGMEYREVQLRPLLDCFEDMVAPRLDPMGDRHAIGNVIARLRMTCAYYVANTRGDLVLGTANRSEHLLGYFTKYGDGGADLFPIGDLYKTEVGTVAQRIGLPKRIIGKEPTAGFWAGQTDADDLGAPYDVLDPILLRAVDRDDPPDRIAADVDVDPDTVEELLERCVASAHKRAVPPKPGIRDRVSPDRPSSE</sequence>
<dbReference type="CDD" id="cd00553">
    <property type="entry name" value="NAD_synthase"/>
    <property type="match status" value="1"/>
</dbReference>
<dbReference type="Gene3D" id="3.40.50.620">
    <property type="entry name" value="HUPs"/>
    <property type="match status" value="1"/>
</dbReference>
<feature type="region of interest" description="Disordered" evidence="8">
    <location>
        <begin position="269"/>
        <end position="293"/>
    </location>
</feature>